<dbReference type="SUPFAM" id="SSF46785">
    <property type="entry name" value="Winged helix' DNA-binding domain"/>
    <property type="match status" value="1"/>
</dbReference>
<dbReference type="EMBL" id="CABPSP010000006">
    <property type="protein sequence ID" value="VVE66814.1"/>
    <property type="molecule type" value="Genomic_DNA"/>
</dbReference>
<evidence type="ECO:0000259" key="5">
    <source>
        <dbReference type="PROSITE" id="PS50931"/>
    </source>
</evidence>
<keyword evidence="3" id="KW-0238">DNA-binding</keyword>
<evidence type="ECO:0000256" key="4">
    <source>
        <dbReference type="ARBA" id="ARBA00023163"/>
    </source>
</evidence>
<dbReference type="AlphaFoldDB" id="A0A5E4ZZR8"/>
<dbReference type="InterPro" id="IPR036390">
    <property type="entry name" value="WH_DNA-bd_sf"/>
</dbReference>
<comment type="similarity">
    <text evidence="1">Belongs to the LysR transcriptional regulatory family.</text>
</comment>
<dbReference type="Gene3D" id="1.10.10.10">
    <property type="entry name" value="Winged helix-like DNA-binding domain superfamily/Winged helix DNA-binding domain"/>
    <property type="match status" value="1"/>
</dbReference>
<dbReference type="RefSeq" id="WP_150738373.1">
    <property type="nucleotide sequence ID" value="NZ_CABPSP010000006.1"/>
</dbReference>
<dbReference type="GO" id="GO:0043565">
    <property type="term" value="F:sequence-specific DNA binding"/>
    <property type="evidence" value="ECO:0007669"/>
    <property type="project" value="TreeGrafter"/>
</dbReference>
<dbReference type="GO" id="GO:0006351">
    <property type="term" value="P:DNA-templated transcription"/>
    <property type="evidence" value="ECO:0007669"/>
    <property type="project" value="TreeGrafter"/>
</dbReference>
<evidence type="ECO:0000256" key="3">
    <source>
        <dbReference type="ARBA" id="ARBA00023125"/>
    </source>
</evidence>
<keyword evidence="4" id="KW-0804">Transcription</keyword>
<dbReference type="CDD" id="cd08432">
    <property type="entry name" value="PBP2_GcdR_TrpI_HvrB_AmpR_like"/>
    <property type="match status" value="1"/>
</dbReference>
<evidence type="ECO:0000313" key="6">
    <source>
        <dbReference type="EMBL" id="VVE66814.1"/>
    </source>
</evidence>
<dbReference type="PANTHER" id="PTHR30537">
    <property type="entry name" value="HTH-TYPE TRANSCRIPTIONAL REGULATOR"/>
    <property type="match status" value="1"/>
</dbReference>
<dbReference type="InterPro" id="IPR000847">
    <property type="entry name" value="LysR_HTH_N"/>
</dbReference>
<dbReference type="InterPro" id="IPR036388">
    <property type="entry name" value="WH-like_DNA-bd_sf"/>
</dbReference>
<dbReference type="OrthoDB" id="9178397at2"/>
<dbReference type="Pfam" id="PF00126">
    <property type="entry name" value="HTH_1"/>
    <property type="match status" value="1"/>
</dbReference>
<evidence type="ECO:0000256" key="1">
    <source>
        <dbReference type="ARBA" id="ARBA00009437"/>
    </source>
</evidence>
<dbReference type="Gene3D" id="3.40.190.10">
    <property type="entry name" value="Periplasmic binding protein-like II"/>
    <property type="match status" value="2"/>
</dbReference>
<protein>
    <submittedName>
        <fullName evidence="6">LysR family transcriptional regulator</fullName>
    </submittedName>
</protein>
<proteinExistence type="inferred from homology"/>
<organism evidence="6 7">
    <name type="scientific">Pandoraea anapnoica</name>
    <dbReference type="NCBI Taxonomy" id="2508301"/>
    <lineage>
        <taxon>Bacteria</taxon>
        <taxon>Pseudomonadati</taxon>
        <taxon>Pseudomonadota</taxon>
        <taxon>Betaproteobacteria</taxon>
        <taxon>Burkholderiales</taxon>
        <taxon>Burkholderiaceae</taxon>
        <taxon>Pandoraea</taxon>
    </lineage>
</organism>
<evidence type="ECO:0000256" key="2">
    <source>
        <dbReference type="ARBA" id="ARBA00023015"/>
    </source>
</evidence>
<feature type="domain" description="HTH lysR-type" evidence="5">
    <location>
        <begin position="16"/>
        <end position="73"/>
    </location>
</feature>
<reference evidence="6 7" key="1">
    <citation type="submission" date="2019-08" db="EMBL/GenBank/DDBJ databases">
        <authorList>
            <person name="Peeters C."/>
        </authorList>
    </citation>
    <scope>NUCLEOTIDE SEQUENCE [LARGE SCALE GENOMIC DNA]</scope>
    <source>
        <strain evidence="6 7">LMG 31117</strain>
    </source>
</reference>
<keyword evidence="2" id="KW-0805">Transcription regulation</keyword>
<dbReference type="Proteomes" id="UP000383122">
    <property type="component" value="Unassembled WGS sequence"/>
</dbReference>
<name>A0A5E4ZZR8_9BURK</name>
<dbReference type="SUPFAM" id="SSF53850">
    <property type="entry name" value="Periplasmic binding protein-like II"/>
    <property type="match status" value="1"/>
</dbReference>
<dbReference type="PRINTS" id="PR00039">
    <property type="entry name" value="HTHLYSR"/>
</dbReference>
<dbReference type="Pfam" id="PF03466">
    <property type="entry name" value="LysR_substrate"/>
    <property type="match status" value="1"/>
</dbReference>
<keyword evidence="7" id="KW-1185">Reference proteome</keyword>
<sequence>MRVFARYSDIVRRDLPNLLSLRAFECAARHLSFTVAADELCVTQSAVSRHVKNLESHYGLRLFKRLTREIELTEAGLRLFRTVEKSFNAIEAASRELAPRDVKRSLVVSILPTLASTWLMPRLAKFTQSHQNVEVRLHTSIAPVSFERDGIDVAIRVGKPPAQRRRKGAPRVDLVMTVEWKGVSADRLFADVLIPVCRPALLGKQTMIDTRALQRLPLIHTDSRAHAWEDWFGTQGVDYRTGVRDLHFGHFFMSVRAALDGRGVALVPDVVVEDQLRSGELVVASPVRVASAGDYHLIYRRERVDEPAIAAFREWIMAESASVLTAQGLPD</sequence>
<dbReference type="PANTHER" id="PTHR30537:SF26">
    <property type="entry name" value="GLYCINE CLEAVAGE SYSTEM TRANSCRIPTIONAL ACTIVATOR"/>
    <property type="match status" value="1"/>
</dbReference>
<dbReference type="InterPro" id="IPR005119">
    <property type="entry name" value="LysR_subst-bd"/>
</dbReference>
<accession>A0A5E4ZZR8</accession>
<dbReference type="PROSITE" id="PS50931">
    <property type="entry name" value="HTH_LYSR"/>
    <property type="match status" value="1"/>
</dbReference>
<dbReference type="GO" id="GO:0003700">
    <property type="term" value="F:DNA-binding transcription factor activity"/>
    <property type="evidence" value="ECO:0007669"/>
    <property type="project" value="InterPro"/>
</dbReference>
<dbReference type="FunFam" id="1.10.10.10:FF:000038">
    <property type="entry name" value="Glycine cleavage system transcriptional activator"/>
    <property type="match status" value="1"/>
</dbReference>
<evidence type="ECO:0000313" key="7">
    <source>
        <dbReference type="Proteomes" id="UP000383122"/>
    </source>
</evidence>
<dbReference type="InterPro" id="IPR058163">
    <property type="entry name" value="LysR-type_TF_proteobact-type"/>
</dbReference>
<gene>
    <name evidence="6" type="ORF">PAN31117_02397</name>
</gene>